<keyword evidence="3 4" id="KW-0472">Membrane</keyword>
<keyword evidence="7" id="KW-1185">Reference proteome</keyword>
<feature type="transmembrane region" description="Helical" evidence="4">
    <location>
        <begin position="290"/>
        <end position="309"/>
    </location>
</feature>
<dbReference type="CDD" id="cd17324">
    <property type="entry name" value="MFS_NepI_like"/>
    <property type="match status" value="1"/>
</dbReference>
<feature type="domain" description="Major facilitator superfamily (MFS) profile" evidence="5">
    <location>
        <begin position="25"/>
        <end position="406"/>
    </location>
</feature>
<feature type="transmembrane region" description="Helical" evidence="4">
    <location>
        <begin position="178"/>
        <end position="199"/>
    </location>
</feature>
<dbReference type="InterPro" id="IPR020846">
    <property type="entry name" value="MFS_dom"/>
</dbReference>
<dbReference type="Pfam" id="PF07690">
    <property type="entry name" value="MFS_1"/>
    <property type="match status" value="1"/>
</dbReference>
<evidence type="ECO:0000313" key="6">
    <source>
        <dbReference type="EMBL" id="CAJ0818674.1"/>
    </source>
</evidence>
<dbReference type="Proteomes" id="UP001189757">
    <property type="component" value="Unassembled WGS sequence"/>
</dbReference>
<evidence type="ECO:0000313" key="7">
    <source>
        <dbReference type="Proteomes" id="UP001189757"/>
    </source>
</evidence>
<proteinExistence type="predicted"/>
<dbReference type="InterPro" id="IPR011701">
    <property type="entry name" value="MFS"/>
</dbReference>
<dbReference type="SUPFAM" id="SSF103473">
    <property type="entry name" value="MFS general substrate transporter"/>
    <property type="match status" value="1"/>
</dbReference>
<feature type="transmembrane region" description="Helical" evidence="4">
    <location>
        <begin position="357"/>
        <end position="374"/>
    </location>
</feature>
<feature type="transmembrane region" description="Helical" evidence="4">
    <location>
        <begin position="117"/>
        <end position="140"/>
    </location>
</feature>
<feature type="transmembrane region" description="Helical" evidence="4">
    <location>
        <begin position="380"/>
        <end position="404"/>
    </location>
</feature>
<dbReference type="PANTHER" id="PTHR42910">
    <property type="entry name" value="TRANSPORTER SCO4007-RELATED"/>
    <property type="match status" value="1"/>
</dbReference>
<dbReference type="InterPro" id="IPR036259">
    <property type="entry name" value="MFS_trans_sf"/>
</dbReference>
<dbReference type="PANTHER" id="PTHR42910:SF1">
    <property type="entry name" value="MAJOR FACILITATOR SUPERFAMILY (MFS) PROFILE DOMAIN-CONTAINING PROTEIN"/>
    <property type="match status" value="1"/>
</dbReference>
<dbReference type="PROSITE" id="PS50850">
    <property type="entry name" value="MFS"/>
    <property type="match status" value="1"/>
</dbReference>
<dbReference type="EMBL" id="CATZLL010000012">
    <property type="protein sequence ID" value="CAJ0818674.1"/>
    <property type="molecule type" value="Genomic_DNA"/>
</dbReference>
<name>A0ABN9JNE1_9RALS</name>
<feature type="transmembrane region" description="Helical" evidence="4">
    <location>
        <begin position="24"/>
        <end position="47"/>
    </location>
</feature>
<comment type="caution">
    <text evidence="6">The sequence shown here is derived from an EMBL/GenBank/DDBJ whole genome shotgun (WGS) entry which is preliminary data.</text>
</comment>
<keyword evidence="2 4" id="KW-1133">Transmembrane helix</keyword>
<organism evidence="6 7">
    <name type="scientific">Ralstonia flaminis</name>
    <dbReference type="NCBI Taxonomy" id="3058597"/>
    <lineage>
        <taxon>Bacteria</taxon>
        <taxon>Pseudomonadati</taxon>
        <taxon>Pseudomonadota</taxon>
        <taxon>Betaproteobacteria</taxon>
        <taxon>Burkholderiales</taxon>
        <taxon>Burkholderiaceae</taxon>
        <taxon>Ralstonia</taxon>
    </lineage>
</organism>
<accession>A0ABN9JNE1</accession>
<feature type="transmembrane region" description="Helical" evidence="4">
    <location>
        <begin position="315"/>
        <end position="336"/>
    </location>
</feature>
<reference evidence="6 7" key="1">
    <citation type="submission" date="2023-07" db="EMBL/GenBank/DDBJ databases">
        <authorList>
            <person name="Peeters C."/>
        </authorList>
    </citation>
    <scope>NUCLEOTIDE SEQUENCE [LARGE SCALE GENOMIC DNA]</scope>
    <source>
        <strain evidence="6 7">LMG 18101</strain>
    </source>
</reference>
<gene>
    <name evidence="6" type="primary">sotB_2</name>
    <name evidence="6" type="ORF">LMG18101_03694</name>
</gene>
<feature type="transmembrane region" description="Helical" evidence="4">
    <location>
        <begin position="152"/>
        <end position="172"/>
    </location>
</feature>
<keyword evidence="1 4" id="KW-0812">Transmembrane</keyword>
<feature type="transmembrane region" description="Helical" evidence="4">
    <location>
        <begin position="59"/>
        <end position="79"/>
    </location>
</feature>
<sequence length="413" mass="42814">MLVDSLAADSPGEKIAPVGALPRAWVAMLAMCAAVSVANVYFAQPLLDALARDFALSDAWTGGIIGATQAGCALALALVVPLGDRWPRKPLLLVQLVLLTAALLCVCLAQARWPLLLGMLGVGLLGTAMTQGLIACAAALASVKERGRVLGVVQGGVVIGLLVARAVAGIIADAWGWRAVYAVSGGISVTMLAVLWRWLPAPPIAAVPMRYGALLRSMWQLLLTERVLQVRGLIGLLMFAAFSVFWSALALALSAPPYAFSTAGIGMFGLVGAVGALAAVRAGRLADRGWAQPATAAALGLLLIAWVPLGLGLQHLAWLIVGVILLDLGGQAVHVLNQSLIFRLHPDAHSRLVGAYMLFYAAGSGLGAMASTAVYAWTGWLGVCLLGAGISVAALGFWAATAAWTRRLEVEAR</sequence>
<feature type="transmembrane region" description="Helical" evidence="4">
    <location>
        <begin position="91"/>
        <end position="111"/>
    </location>
</feature>
<evidence type="ECO:0000256" key="1">
    <source>
        <dbReference type="ARBA" id="ARBA00022692"/>
    </source>
</evidence>
<evidence type="ECO:0000256" key="2">
    <source>
        <dbReference type="ARBA" id="ARBA00022989"/>
    </source>
</evidence>
<protein>
    <submittedName>
        <fullName evidence="6">Sugar efflux transporter</fullName>
    </submittedName>
</protein>
<feature type="transmembrane region" description="Helical" evidence="4">
    <location>
        <begin position="233"/>
        <end position="252"/>
    </location>
</feature>
<feature type="transmembrane region" description="Helical" evidence="4">
    <location>
        <begin position="258"/>
        <end position="278"/>
    </location>
</feature>
<dbReference type="Gene3D" id="1.20.1250.20">
    <property type="entry name" value="MFS general substrate transporter like domains"/>
    <property type="match status" value="1"/>
</dbReference>
<dbReference type="RefSeq" id="WP_316681920.1">
    <property type="nucleotide sequence ID" value="NZ_CATZLL010000012.1"/>
</dbReference>
<evidence type="ECO:0000256" key="3">
    <source>
        <dbReference type="ARBA" id="ARBA00023136"/>
    </source>
</evidence>
<evidence type="ECO:0000259" key="5">
    <source>
        <dbReference type="PROSITE" id="PS50850"/>
    </source>
</evidence>
<evidence type="ECO:0000256" key="4">
    <source>
        <dbReference type="SAM" id="Phobius"/>
    </source>
</evidence>